<comment type="similarity">
    <text evidence="2 8">Belongs to the tubulin family.</text>
</comment>
<dbReference type="AlphaFoldDB" id="A0A3P9QA75"/>
<dbReference type="PROSITE" id="PS00227">
    <property type="entry name" value="TUBULIN"/>
    <property type="match status" value="1"/>
</dbReference>
<evidence type="ECO:0000259" key="9">
    <source>
        <dbReference type="SMART" id="SM00864"/>
    </source>
</evidence>
<name>A0A3P9QA75_POERE</name>
<dbReference type="PANTHER" id="PTHR11588">
    <property type="entry name" value="TUBULIN"/>
    <property type="match status" value="1"/>
</dbReference>
<reference evidence="10" key="2">
    <citation type="submission" date="2025-08" db="UniProtKB">
        <authorList>
            <consortium name="Ensembl"/>
        </authorList>
    </citation>
    <scope>IDENTIFICATION</scope>
    <source>
        <strain evidence="10">Guanapo</strain>
    </source>
</reference>
<keyword evidence="3" id="KW-0963">Cytoplasm</keyword>
<evidence type="ECO:0000256" key="3">
    <source>
        <dbReference type="ARBA" id="ARBA00022490"/>
    </source>
</evidence>
<keyword evidence="4 8" id="KW-0493">Microtubule</keyword>
<dbReference type="Gene3D" id="3.40.50.1440">
    <property type="entry name" value="Tubulin/FtsZ, GTPase domain"/>
    <property type="match status" value="1"/>
</dbReference>
<evidence type="ECO:0000256" key="5">
    <source>
        <dbReference type="ARBA" id="ARBA00022741"/>
    </source>
</evidence>
<dbReference type="InterPro" id="IPR004057">
    <property type="entry name" value="Epsilon_tubulin"/>
</dbReference>
<dbReference type="GeneTree" id="ENSGT00940000155723"/>
<organism evidence="10 11">
    <name type="scientific">Poecilia reticulata</name>
    <name type="common">Guppy</name>
    <name type="synonym">Acanthophacelus reticulatus</name>
    <dbReference type="NCBI Taxonomy" id="8081"/>
    <lineage>
        <taxon>Eukaryota</taxon>
        <taxon>Metazoa</taxon>
        <taxon>Chordata</taxon>
        <taxon>Craniata</taxon>
        <taxon>Vertebrata</taxon>
        <taxon>Euteleostomi</taxon>
        <taxon>Actinopterygii</taxon>
        <taxon>Neopterygii</taxon>
        <taxon>Teleostei</taxon>
        <taxon>Neoteleostei</taxon>
        <taxon>Acanthomorphata</taxon>
        <taxon>Ovalentaria</taxon>
        <taxon>Atherinomorphae</taxon>
        <taxon>Cyprinodontiformes</taxon>
        <taxon>Poeciliidae</taxon>
        <taxon>Poeciliinae</taxon>
        <taxon>Poecilia</taxon>
    </lineage>
</organism>
<dbReference type="InterPro" id="IPR000217">
    <property type="entry name" value="Tubulin"/>
</dbReference>
<dbReference type="Ensembl" id="ENSPRET00000031073.1">
    <property type="protein sequence ID" value="ENSPREP00000030723.1"/>
    <property type="gene ID" value="ENSPREG00000020777.1"/>
</dbReference>
<dbReference type="Pfam" id="PF00091">
    <property type="entry name" value="Tubulin"/>
    <property type="match status" value="1"/>
</dbReference>
<dbReference type="SMART" id="SM00864">
    <property type="entry name" value="Tubulin"/>
    <property type="match status" value="1"/>
</dbReference>
<evidence type="ECO:0000256" key="1">
    <source>
        <dbReference type="ARBA" id="ARBA00004245"/>
    </source>
</evidence>
<evidence type="ECO:0000256" key="4">
    <source>
        <dbReference type="ARBA" id="ARBA00022701"/>
    </source>
</evidence>
<gene>
    <name evidence="10" type="primary">TUBE1</name>
</gene>
<evidence type="ECO:0000256" key="8">
    <source>
        <dbReference type="RuleBase" id="RU000352"/>
    </source>
</evidence>
<keyword evidence="6 8" id="KW-0342">GTP-binding</keyword>
<keyword evidence="5 8" id="KW-0547">Nucleotide-binding</keyword>
<evidence type="ECO:0000256" key="6">
    <source>
        <dbReference type="ARBA" id="ARBA00023134"/>
    </source>
</evidence>
<evidence type="ECO:0000313" key="11">
    <source>
        <dbReference type="Proteomes" id="UP000242638"/>
    </source>
</evidence>
<reference evidence="11" key="1">
    <citation type="submission" date="2013-11" db="EMBL/GenBank/DDBJ databases">
        <title>The genomic landscape of the Guanapo guppy.</title>
        <authorList>
            <person name="Kuenstner A."/>
            <person name="Dreyer C."/>
        </authorList>
    </citation>
    <scope>NUCLEOTIDE SEQUENCE</scope>
    <source>
        <strain evidence="11">Guanapo</strain>
    </source>
</reference>
<keyword evidence="11" id="KW-1185">Reference proteome</keyword>
<dbReference type="PRINTS" id="PR01161">
    <property type="entry name" value="TUBULIN"/>
</dbReference>
<dbReference type="GO" id="GO:0005525">
    <property type="term" value="F:GTP binding"/>
    <property type="evidence" value="ECO:0007669"/>
    <property type="project" value="UniProtKB-UniRule"/>
</dbReference>
<dbReference type="PRINTS" id="PR01519">
    <property type="entry name" value="EPSLNTUBULIN"/>
</dbReference>
<keyword evidence="7" id="KW-0206">Cytoskeleton</keyword>
<reference evidence="10" key="3">
    <citation type="submission" date="2025-09" db="UniProtKB">
        <authorList>
            <consortium name="Ensembl"/>
        </authorList>
    </citation>
    <scope>IDENTIFICATION</scope>
    <source>
        <strain evidence="10">Guanapo</strain>
    </source>
</reference>
<evidence type="ECO:0000256" key="2">
    <source>
        <dbReference type="ARBA" id="ARBA00009636"/>
    </source>
</evidence>
<dbReference type="GO" id="GO:0005874">
    <property type="term" value="C:microtubule"/>
    <property type="evidence" value="ECO:0007669"/>
    <property type="project" value="UniProtKB-KW"/>
</dbReference>
<dbReference type="InterPro" id="IPR017975">
    <property type="entry name" value="Tubulin_CS"/>
</dbReference>
<comment type="subcellular location">
    <subcellularLocation>
        <location evidence="1">Cytoplasm</location>
        <location evidence="1">Cytoskeleton</location>
    </subcellularLocation>
</comment>
<dbReference type="InterPro" id="IPR036525">
    <property type="entry name" value="Tubulin/FtsZ_GTPase_sf"/>
</dbReference>
<protein>
    <submittedName>
        <fullName evidence="10">Tubulin epsilon 1</fullName>
    </submittedName>
</protein>
<evidence type="ECO:0000313" key="10">
    <source>
        <dbReference type="Ensembl" id="ENSPREP00000030723.1"/>
    </source>
</evidence>
<dbReference type="InterPro" id="IPR003008">
    <property type="entry name" value="Tubulin_FtsZ_GTPase"/>
</dbReference>
<accession>A0A3P9QA75</accession>
<evidence type="ECO:0000256" key="7">
    <source>
        <dbReference type="ARBA" id="ARBA00023212"/>
    </source>
</evidence>
<dbReference type="SUPFAM" id="SSF52490">
    <property type="entry name" value="Tubulin nucleotide-binding domain-like"/>
    <property type="match status" value="1"/>
</dbReference>
<dbReference type="GO" id="GO:0007017">
    <property type="term" value="P:microtubule-based process"/>
    <property type="evidence" value="ECO:0007669"/>
    <property type="project" value="InterPro"/>
</dbReference>
<proteinExistence type="inferred from homology"/>
<dbReference type="Proteomes" id="UP000242638">
    <property type="component" value="Unassembled WGS sequence"/>
</dbReference>
<feature type="domain" description="Tubulin/FtsZ GTPase" evidence="9">
    <location>
        <begin position="42"/>
        <end position="260"/>
    </location>
</feature>
<sequence>MTQSVVVQVGQCGNQVGCRFWDLALREHAHVNKVGLYDEALSSFFRNKGGDAIAAVLIDMEEGVVHRILQGPLREVFDSAQLLTDVSGSGNNWAVGNLTYGSAYMDSIVNKLRKAAEHCDCLQCFFLIHSMGGGTGSGLGTRVLSLLEEEFPDVCRIVTAMYPSAEDDVITSPYNSVLAMKELTEHADCVLPVENQSLVDIVNKISLMSHDAKPGCVLKKESTVTSGQGGVSPTERPFDAMNNIVANLLLNITSEIISLWN</sequence>